<dbReference type="InterPro" id="IPR006189">
    <property type="entry name" value="CHASE_dom"/>
</dbReference>
<evidence type="ECO:0000256" key="1">
    <source>
        <dbReference type="ARBA" id="ARBA00000085"/>
    </source>
</evidence>
<dbReference type="CDD" id="cd00082">
    <property type="entry name" value="HisKA"/>
    <property type="match status" value="1"/>
</dbReference>
<gene>
    <name evidence="10" type="ordered locus">Mzhil_1625</name>
</gene>
<dbReference type="Pfam" id="PF02518">
    <property type="entry name" value="HATPase_c"/>
    <property type="match status" value="1"/>
</dbReference>
<dbReference type="InterPro" id="IPR036097">
    <property type="entry name" value="HisK_dim/P_sf"/>
</dbReference>
<keyword evidence="4" id="KW-0808">Transferase</keyword>
<feature type="compositionally biased region" description="Basic and acidic residues" evidence="7">
    <location>
        <begin position="1"/>
        <end position="13"/>
    </location>
</feature>
<evidence type="ECO:0000256" key="6">
    <source>
        <dbReference type="ARBA" id="ARBA00023012"/>
    </source>
</evidence>
<evidence type="ECO:0000256" key="5">
    <source>
        <dbReference type="ARBA" id="ARBA00022777"/>
    </source>
</evidence>
<evidence type="ECO:0000256" key="2">
    <source>
        <dbReference type="ARBA" id="ARBA00012438"/>
    </source>
</evidence>
<feature type="transmembrane region" description="Helical" evidence="8">
    <location>
        <begin position="273"/>
        <end position="294"/>
    </location>
</feature>
<dbReference type="HOGENOM" id="CLU_503107_0_0_2"/>
<dbReference type="PRINTS" id="PR00344">
    <property type="entry name" value="BCTRLSENSOR"/>
</dbReference>
<feature type="domain" description="Histidine kinase" evidence="9">
    <location>
        <begin position="331"/>
        <end position="541"/>
    </location>
</feature>
<dbReference type="SUPFAM" id="SSF55874">
    <property type="entry name" value="ATPase domain of HSP90 chaperone/DNA topoisomerase II/histidine kinase"/>
    <property type="match status" value="1"/>
</dbReference>
<dbReference type="SUPFAM" id="SSF47384">
    <property type="entry name" value="Homodimeric domain of signal transducing histidine kinase"/>
    <property type="match status" value="1"/>
</dbReference>
<dbReference type="CDD" id="cd00075">
    <property type="entry name" value="HATPase"/>
    <property type="match status" value="1"/>
</dbReference>
<dbReference type="PANTHER" id="PTHR43711">
    <property type="entry name" value="TWO-COMPONENT HISTIDINE KINASE"/>
    <property type="match status" value="1"/>
</dbReference>
<comment type="catalytic activity">
    <reaction evidence="1">
        <text>ATP + protein L-histidine = ADP + protein N-phospho-L-histidine.</text>
        <dbReference type="EC" id="2.7.13.3"/>
    </reaction>
</comment>
<feature type="transmembrane region" description="Helical" evidence="8">
    <location>
        <begin position="31"/>
        <end position="50"/>
    </location>
</feature>
<dbReference type="SMART" id="SM00387">
    <property type="entry name" value="HATPase_c"/>
    <property type="match status" value="1"/>
</dbReference>
<dbReference type="InterPro" id="IPR036890">
    <property type="entry name" value="HATPase_C_sf"/>
</dbReference>
<dbReference type="Pfam" id="PF00512">
    <property type="entry name" value="HisKA"/>
    <property type="match status" value="1"/>
</dbReference>
<evidence type="ECO:0000256" key="7">
    <source>
        <dbReference type="SAM" id="MobiDB-lite"/>
    </source>
</evidence>
<dbReference type="Gene3D" id="3.30.565.10">
    <property type="entry name" value="Histidine kinase-like ATPase, C-terminal domain"/>
    <property type="match status" value="1"/>
</dbReference>
<dbReference type="AlphaFoldDB" id="F7XPM6"/>
<dbReference type="SMART" id="SM00388">
    <property type="entry name" value="HisKA"/>
    <property type="match status" value="1"/>
</dbReference>
<dbReference type="KEGG" id="mzh:Mzhil_1625"/>
<proteinExistence type="predicted"/>
<keyword evidence="6" id="KW-0902">Two-component regulatory system</keyword>
<evidence type="ECO:0000313" key="11">
    <source>
        <dbReference type="Proteomes" id="UP000006622"/>
    </source>
</evidence>
<dbReference type="STRING" id="679901.Mzhil_1625"/>
<keyword evidence="5 10" id="KW-0418">Kinase</keyword>
<dbReference type="InterPro" id="IPR050736">
    <property type="entry name" value="Sensor_HK_Regulatory"/>
</dbReference>
<dbReference type="InterPro" id="IPR003661">
    <property type="entry name" value="HisK_dim/P_dom"/>
</dbReference>
<organism evidence="10 11">
    <name type="scientific">Methanosalsum zhilinae (strain DSM 4017 / NBRC 107636 / OCM 62 / WeN5)</name>
    <name type="common">Methanohalophilus zhilinae</name>
    <dbReference type="NCBI Taxonomy" id="679901"/>
    <lineage>
        <taxon>Archaea</taxon>
        <taxon>Methanobacteriati</taxon>
        <taxon>Methanobacteriota</taxon>
        <taxon>Stenosarchaea group</taxon>
        <taxon>Methanomicrobia</taxon>
        <taxon>Methanosarcinales</taxon>
        <taxon>Methanosarcinaceae</taxon>
        <taxon>Methanosalsum</taxon>
    </lineage>
</organism>
<dbReference type="InterPro" id="IPR005467">
    <property type="entry name" value="His_kinase_dom"/>
</dbReference>
<dbReference type="FunFam" id="3.30.565.10:FF:000006">
    <property type="entry name" value="Sensor histidine kinase WalK"/>
    <property type="match status" value="1"/>
</dbReference>
<dbReference type="PANTHER" id="PTHR43711:SF1">
    <property type="entry name" value="HISTIDINE KINASE 1"/>
    <property type="match status" value="1"/>
</dbReference>
<keyword evidence="8" id="KW-1133">Transmembrane helix</keyword>
<keyword evidence="3" id="KW-0597">Phosphoprotein</keyword>
<dbReference type="InterPro" id="IPR003594">
    <property type="entry name" value="HATPase_dom"/>
</dbReference>
<protein>
    <recommendedName>
        <fullName evidence="2">histidine kinase</fullName>
        <ecNumber evidence="2">2.7.13.3</ecNumber>
    </recommendedName>
</protein>
<dbReference type="Gene3D" id="1.10.287.130">
    <property type="match status" value="1"/>
</dbReference>
<dbReference type="Proteomes" id="UP000006622">
    <property type="component" value="Chromosome"/>
</dbReference>
<sequence length="541" mass="61258">MKPEKENKGEPASRKIGNMNKPAHLSKPRRYALLGSMLVFIVLILVWWQAGIWYEDQLLDELEAQEIASLTLHGKALSGAIEHRLYILEGLAAFVLFNPSEDALEQNFEGFASNLYSGTEGVLYFTVAPAGVQQYIYPDAYENILKNSLTDDHKLQSDIQRAIQTEQVILSGPHGMQENNLSMVAIRAIYIDNTLWGFATMGFDVPFIFSEAGLDLPDHPNIAIRDAEGHVFYGDEAIFERNPVVQPIEIANNYWELAVLPEEGHATIEDRVLIFRGTGLIIILLLTLLAYLTINRQTRLSLEVRERTEELSKVNKEIMAANEMKDLFTDIMRHDLLNPANIIRGYTDVLLNMEDEDKKVKSLETIKRNNEKLINMIESAARFSKLESVEEIEFEKLDIVSVFREVIDNFRPQIEEKQMSIEFKPSGKYLTLANPVIEEVFANLLSNAIKYSPDEEKIIIDIRDYGEKWKVSITDFGVGIPDEDKPKLFERFKRVDKSGVKGTGLGLAIVKRIIDLHDGKVGVEDNPAGKGSVFWVTLNKA</sequence>
<dbReference type="PROSITE" id="PS50109">
    <property type="entry name" value="HIS_KIN"/>
    <property type="match status" value="1"/>
</dbReference>
<evidence type="ECO:0000256" key="3">
    <source>
        <dbReference type="ARBA" id="ARBA00022553"/>
    </source>
</evidence>
<evidence type="ECO:0000256" key="8">
    <source>
        <dbReference type="SAM" id="Phobius"/>
    </source>
</evidence>
<name>F7XPM6_METZD</name>
<dbReference type="GO" id="GO:0000155">
    <property type="term" value="F:phosphorelay sensor kinase activity"/>
    <property type="evidence" value="ECO:0007669"/>
    <property type="project" value="InterPro"/>
</dbReference>
<keyword evidence="8" id="KW-0812">Transmembrane</keyword>
<evidence type="ECO:0000313" key="10">
    <source>
        <dbReference type="EMBL" id="AEH61461.1"/>
    </source>
</evidence>
<dbReference type="SMART" id="SM01079">
    <property type="entry name" value="CHASE"/>
    <property type="match status" value="1"/>
</dbReference>
<dbReference type="InterPro" id="IPR004358">
    <property type="entry name" value="Sig_transdc_His_kin-like_C"/>
</dbReference>
<feature type="region of interest" description="Disordered" evidence="7">
    <location>
        <begin position="1"/>
        <end position="21"/>
    </location>
</feature>
<evidence type="ECO:0000256" key="4">
    <source>
        <dbReference type="ARBA" id="ARBA00022679"/>
    </source>
</evidence>
<accession>F7XPM6</accession>
<dbReference type="EMBL" id="CP002101">
    <property type="protein sequence ID" value="AEH61461.1"/>
    <property type="molecule type" value="Genomic_DNA"/>
</dbReference>
<evidence type="ECO:0000259" key="9">
    <source>
        <dbReference type="PROSITE" id="PS50109"/>
    </source>
</evidence>
<keyword evidence="11" id="KW-1185">Reference proteome</keyword>
<keyword evidence="8" id="KW-0472">Membrane</keyword>
<dbReference type="EC" id="2.7.13.3" evidence="2"/>
<reference evidence="10 11" key="1">
    <citation type="submission" date="2010-07" db="EMBL/GenBank/DDBJ databases">
        <title>The complete genome of Methanosalsum zhilinae DSM 4017.</title>
        <authorList>
            <consortium name="US DOE Joint Genome Institute (JGI-PGF)"/>
            <person name="Lucas S."/>
            <person name="Copeland A."/>
            <person name="Lapidus A."/>
            <person name="Glavina del Rio T."/>
            <person name="Dalin E."/>
            <person name="Tice H."/>
            <person name="Bruce D."/>
            <person name="Goodwin L."/>
            <person name="Pitluck S."/>
            <person name="Kyrpides N."/>
            <person name="Mavromatis K."/>
            <person name="Ovchinnikova G."/>
            <person name="Daligault H."/>
            <person name="Detter J.C."/>
            <person name="Han C."/>
            <person name="Tapia R."/>
            <person name="Larimer F."/>
            <person name="Land M."/>
            <person name="Hauser L."/>
            <person name="Markowitz V."/>
            <person name="Cheng J.-F."/>
            <person name="Hugenholtz P."/>
            <person name="Woyke T."/>
            <person name="Wu D."/>
            <person name="Spring S."/>
            <person name="Schueler E."/>
            <person name="Brambilla E."/>
            <person name="Klenk H.-P."/>
            <person name="Eisen J.A."/>
        </authorList>
    </citation>
    <scope>NUCLEOTIDE SEQUENCE [LARGE SCALE GENOMIC DNA]</scope>
    <source>
        <strain evidence="11">DSM 4017 / NBRC 107636 / OCM 62 / WeN5</strain>
    </source>
</reference>